<evidence type="ECO:0000256" key="15">
    <source>
        <dbReference type="ARBA" id="ARBA00023316"/>
    </source>
</evidence>
<organism evidence="19">
    <name type="scientific">Picocystis salinarum</name>
    <dbReference type="NCBI Taxonomy" id="88271"/>
    <lineage>
        <taxon>Eukaryota</taxon>
        <taxon>Viridiplantae</taxon>
        <taxon>Chlorophyta</taxon>
        <taxon>Picocystophyceae</taxon>
        <taxon>Picocystales</taxon>
        <taxon>Picocystaceae</taxon>
        <taxon>Picocystis</taxon>
    </lineage>
</organism>
<keyword evidence="7" id="KW-0132">Cell division</keyword>
<evidence type="ECO:0000256" key="12">
    <source>
        <dbReference type="ARBA" id="ARBA00022984"/>
    </source>
</evidence>
<feature type="region of interest" description="Disordered" evidence="17">
    <location>
        <begin position="1"/>
        <end position="31"/>
    </location>
</feature>
<keyword evidence="6" id="KW-0963">Cytoplasm</keyword>
<accession>A0A7S3XDW9</accession>
<keyword evidence="10" id="KW-0521">NADP</keyword>
<evidence type="ECO:0000256" key="10">
    <source>
        <dbReference type="ARBA" id="ARBA00022857"/>
    </source>
</evidence>
<dbReference type="GO" id="GO:0071555">
    <property type="term" value="P:cell wall organization"/>
    <property type="evidence" value="ECO:0007669"/>
    <property type="project" value="UniProtKB-KW"/>
</dbReference>
<dbReference type="EMBL" id="HBIS01008259">
    <property type="protein sequence ID" value="CAE0613157.1"/>
    <property type="molecule type" value="Transcribed_RNA"/>
</dbReference>
<comment type="pathway">
    <text evidence="4">Cell wall biogenesis; peptidoglycan biosynthesis.</text>
</comment>
<comment type="function">
    <text evidence="2">Cell wall formation.</text>
</comment>
<gene>
    <name evidence="19" type="ORF">PSAL00342_LOCUS7056</name>
</gene>
<dbReference type="SUPFAM" id="SSF56176">
    <property type="entry name" value="FAD-binding/transporter-associated domain-like"/>
    <property type="match status" value="1"/>
</dbReference>
<evidence type="ECO:0000256" key="11">
    <source>
        <dbReference type="ARBA" id="ARBA00022960"/>
    </source>
</evidence>
<evidence type="ECO:0000256" key="4">
    <source>
        <dbReference type="ARBA" id="ARBA00004752"/>
    </source>
</evidence>
<dbReference type="SUPFAM" id="SSF56194">
    <property type="entry name" value="Uridine diphospho-N-Acetylenolpyruvylglucosamine reductase, MurB, C-terminal domain"/>
    <property type="match status" value="1"/>
</dbReference>
<evidence type="ECO:0000256" key="13">
    <source>
        <dbReference type="ARBA" id="ARBA00023002"/>
    </source>
</evidence>
<comment type="catalytic activity">
    <reaction evidence="16">
        <text>UDP-N-acetyl-alpha-D-muramate + NADP(+) = UDP-N-acetyl-3-O-(1-carboxyvinyl)-alpha-D-glucosamine + NADPH + H(+)</text>
        <dbReference type="Rhea" id="RHEA:12248"/>
        <dbReference type="ChEBI" id="CHEBI:15378"/>
        <dbReference type="ChEBI" id="CHEBI:57783"/>
        <dbReference type="ChEBI" id="CHEBI:58349"/>
        <dbReference type="ChEBI" id="CHEBI:68483"/>
        <dbReference type="ChEBI" id="CHEBI:70757"/>
        <dbReference type="EC" id="1.3.1.98"/>
    </reaction>
</comment>
<reference evidence="19" key="1">
    <citation type="submission" date="2021-01" db="EMBL/GenBank/DDBJ databases">
        <authorList>
            <person name="Corre E."/>
            <person name="Pelletier E."/>
            <person name="Niang G."/>
            <person name="Scheremetjew M."/>
            <person name="Finn R."/>
            <person name="Kale V."/>
            <person name="Holt S."/>
            <person name="Cochrane G."/>
            <person name="Meng A."/>
            <person name="Brown T."/>
            <person name="Cohen L."/>
        </authorList>
    </citation>
    <scope>NUCLEOTIDE SEQUENCE</scope>
    <source>
        <strain evidence="19">CCMP1897</strain>
    </source>
</reference>
<keyword evidence="8" id="KW-0285">Flavoprotein</keyword>
<dbReference type="GO" id="GO:0008360">
    <property type="term" value="P:regulation of cell shape"/>
    <property type="evidence" value="ECO:0007669"/>
    <property type="project" value="UniProtKB-KW"/>
</dbReference>
<dbReference type="PANTHER" id="PTHR21071">
    <property type="entry name" value="UDP-N-ACETYLENOLPYRUVOYLGLUCOSAMINE REDUCTASE"/>
    <property type="match status" value="1"/>
</dbReference>
<evidence type="ECO:0000259" key="18">
    <source>
        <dbReference type="PROSITE" id="PS51387"/>
    </source>
</evidence>
<evidence type="ECO:0000256" key="7">
    <source>
        <dbReference type="ARBA" id="ARBA00022618"/>
    </source>
</evidence>
<dbReference type="NCBIfam" id="TIGR00179">
    <property type="entry name" value="murB"/>
    <property type="match status" value="1"/>
</dbReference>
<protein>
    <recommendedName>
        <fullName evidence="5">UDP-N-acetylmuramate dehydrogenase</fullName>
        <ecNumber evidence="5">1.3.1.98</ecNumber>
    </recommendedName>
</protein>
<dbReference type="Gene3D" id="3.30.465.10">
    <property type="match status" value="1"/>
</dbReference>
<feature type="compositionally biased region" description="Basic and acidic residues" evidence="17">
    <location>
        <begin position="9"/>
        <end position="18"/>
    </location>
</feature>
<keyword evidence="9" id="KW-0274">FAD</keyword>
<dbReference type="InterPro" id="IPR016169">
    <property type="entry name" value="FAD-bd_PCMH_sub2"/>
</dbReference>
<dbReference type="GO" id="GO:0005829">
    <property type="term" value="C:cytosol"/>
    <property type="evidence" value="ECO:0007669"/>
    <property type="project" value="TreeGrafter"/>
</dbReference>
<evidence type="ECO:0000256" key="2">
    <source>
        <dbReference type="ARBA" id="ARBA00003921"/>
    </source>
</evidence>
<dbReference type="InterPro" id="IPR016167">
    <property type="entry name" value="FAD-bd_PCMH_sub1"/>
</dbReference>
<evidence type="ECO:0000256" key="3">
    <source>
        <dbReference type="ARBA" id="ARBA00004496"/>
    </source>
</evidence>
<dbReference type="EC" id="1.3.1.98" evidence="5"/>
<dbReference type="Gene3D" id="3.30.43.10">
    <property type="entry name" value="Uridine Diphospho-n-acetylenolpyruvylglucosamine Reductase, domain 2"/>
    <property type="match status" value="1"/>
</dbReference>
<feature type="domain" description="FAD-binding PCMH-type" evidence="18">
    <location>
        <begin position="62"/>
        <end position="228"/>
    </location>
</feature>
<dbReference type="InterPro" id="IPR036635">
    <property type="entry name" value="MurB_C_sf"/>
</dbReference>
<sequence>MAAPGAWRTMREGKDVRAGNRRRTGRSGGRTTRLAVVQAEARGRSVVFQQGVMLSKHSTWGIGGPAMLFVEIFEPEDMVVALEESVQRDVPLFVLGRGSNCLFDDRGFEGIVALNNMSQYQDLGEGRFRVGSGRRFDHLGVKTSKEGWTGLEFAAGIPGTVGGAVYMNAGANQQQTSDVLVEVEYLDSQGKFHTLKKDQAKFGYRMSPFQEMPQPIVVTSAVFQLRKSDKSRARVMEYMDRRRQTQPLHEKSAGCVFRNPGEGHPPVGYLIEHLGMKGLVVGGASVSHVHGNFLISKDGCQCSDMLQLIEDIKSRIKEATGIDLEEEIHYVPPQGFHRQ</sequence>
<comment type="subcellular location">
    <subcellularLocation>
        <location evidence="3">Cytoplasm</location>
    </subcellularLocation>
</comment>
<dbReference type="PROSITE" id="PS51387">
    <property type="entry name" value="FAD_PCMH"/>
    <property type="match status" value="1"/>
</dbReference>
<dbReference type="AlphaFoldDB" id="A0A7S3XDW9"/>
<keyword evidence="12" id="KW-0573">Peptidoglycan synthesis</keyword>
<dbReference type="InterPro" id="IPR016166">
    <property type="entry name" value="FAD-bd_PCMH"/>
</dbReference>
<evidence type="ECO:0000256" key="8">
    <source>
        <dbReference type="ARBA" id="ARBA00022630"/>
    </source>
</evidence>
<dbReference type="Pfam" id="PF02873">
    <property type="entry name" value="MurB_C"/>
    <property type="match status" value="1"/>
</dbReference>
<comment type="cofactor">
    <cofactor evidence="1">
        <name>FAD</name>
        <dbReference type="ChEBI" id="CHEBI:57692"/>
    </cofactor>
</comment>
<evidence type="ECO:0000256" key="6">
    <source>
        <dbReference type="ARBA" id="ARBA00022490"/>
    </source>
</evidence>
<keyword evidence="13" id="KW-0560">Oxidoreductase</keyword>
<dbReference type="GO" id="GO:0008762">
    <property type="term" value="F:UDP-N-acetylmuramate dehydrogenase activity"/>
    <property type="evidence" value="ECO:0007669"/>
    <property type="project" value="UniProtKB-EC"/>
</dbReference>
<dbReference type="InterPro" id="IPR036318">
    <property type="entry name" value="FAD-bd_PCMH-like_sf"/>
</dbReference>
<dbReference type="Pfam" id="PF01565">
    <property type="entry name" value="FAD_binding_4"/>
    <property type="match status" value="1"/>
</dbReference>
<keyword evidence="15" id="KW-0961">Cell wall biogenesis/degradation</keyword>
<dbReference type="UniPathway" id="UPA00219"/>
<proteinExistence type="inferred from homology"/>
<dbReference type="HAMAP" id="MF_00037">
    <property type="entry name" value="MurB"/>
    <property type="match status" value="1"/>
</dbReference>
<evidence type="ECO:0000313" key="19">
    <source>
        <dbReference type="EMBL" id="CAE0613157.1"/>
    </source>
</evidence>
<name>A0A7S3XDW9_9CHLO</name>
<dbReference type="Gene3D" id="3.90.78.10">
    <property type="entry name" value="UDP-N-acetylenolpyruvoylglucosamine reductase, C-terminal domain"/>
    <property type="match status" value="1"/>
</dbReference>
<dbReference type="NCBIfam" id="NF010480">
    <property type="entry name" value="PRK13905.1"/>
    <property type="match status" value="1"/>
</dbReference>
<dbReference type="GO" id="GO:0071949">
    <property type="term" value="F:FAD binding"/>
    <property type="evidence" value="ECO:0007669"/>
    <property type="project" value="InterPro"/>
</dbReference>
<dbReference type="PANTHER" id="PTHR21071:SF4">
    <property type="entry name" value="UDP-N-ACETYLENOLPYRUVOYLGLUCOSAMINE REDUCTASE"/>
    <property type="match status" value="1"/>
</dbReference>
<dbReference type="InterPro" id="IPR011601">
    <property type="entry name" value="MurB_C"/>
</dbReference>
<evidence type="ECO:0000256" key="9">
    <source>
        <dbReference type="ARBA" id="ARBA00022827"/>
    </source>
</evidence>
<dbReference type="InterPro" id="IPR003170">
    <property type="entry name" value="MurB"/>
</dbReference>
<evidence type="ECO:0000256" key="14">
    <source>
        <dbReference type="ARBA" id="ARBA00023306"/>
    </source>
</evidence>
<evidence type="ECO:0000256" key="1">
    <source>
        <dbReference type="ARBA" id="ARBA00001974"/>
    </source>
</evidence>
<dbReference type="InterPro" id="IPR006094">
    <property type="entry name" value="Oxid_FAD_bind_N"/>
</dbReference>
<keyword evidence="11" id="KW-0133">Cell shape</keyword>
<evidence type="ECO:0000256" key="5">
    <source>
        <dbReference type="ARBA" id="ARBA00012518"/>
    </source>
</evidence>
<evidence type="ECO:0000256" key="17">
    <source>
        <dbReference type="SAM" id="MobiDB-lite"/>
    </source>
</evidence>
<keyword evidence="14" id="KW-0131">Cell cycle</keyword>
<evidence type="ECO:0000256" key="16">
    <source>
        <dbReference type="ARBA" id="ARBA00048914"/>
    </source>
</evidence>
<dbReference type="GO" id="GO:0051301">
    <property type="term" value="P:cell division"/>
    <property type="evidence" value="ECO:0007669"/>
    <property type="project" value="UniProtKB-KW"/>
</dbReference>